<evidence type="ECO:0000256" key="1">
    <source>
        <dbReference type="SAM" id="Phobius"/>
    </source>
</evidence>
<feature type="transmembrane region" description="Helical" evidence="1">
    <location>
        <begin position="344"/>
        <end position="365"/>
    </location>
</feature>
<proteinExistence type="predicted"/>
<accession>A0A0G1RXM8</accession>
<reference evidence="2 3" key="1">
    <citation type="journal article" date="2015" name="Nature">
        <title>rRNA introns, odd ribosomes, and small enigmatic genomes across a large radiation of phyla.</title>
        <authorList>
            <person name="Brown C.T."/>
            <person name="Hug L.A."/>
            <person name="Thomas B.C."/>
            <person name="Sharon I."/>
            <person name="Castelle C.J."/>
            <person name="Singh A."/>
            <person name="Wilkins M.J."/>
            <person name="Williams K.H."/>
            <person name="Banfield J.F."/>
        </authorList>
    </citation>
    <scope>NUCLEOTIDE SEQUENCE [LARGE SCALE GENOMIC DNA]</scope>
</reference>
<keyword evidence="1" id="KW-0472">Membrane</keyword>
<sequence length="724" mass="77985">MAITNLLTKIKGEPNNPPEYFFAIEIDADSVKSAVWTVEGGQTKVVKVGSVENWDGQDARKLLEAVDQSISQASENLSQEPSGAIFGLPESWQEEAGIAKEKKSLLKTLCSQLELKPLGFVVTATALIAYLKIEEGAPVSAIFIQIDPSGVNLNLVKLGKVVGSQLVGRSNDLGADVEEALSRFSEVDTLPSRMILYDGNLDFEEARQQLTSYDWEKKLPFIHFPKVEVLPQEASIKAVALSGGSEVAKSLGFTITPSKPASSEPTTPKKESEVKPIASDLGFVADQDVAEKIIPQTAEPVVPETPEPEPTTETTGKSFVLKLSSVFTMVKSLAAKLGSRRPRALLAAIIFFLLFSAVSAAYWYIPKATITLVMEPKTIEANLTATFDPDAETQNVEENIVPAQNVDVSVSGQESAPTTGSNVVGELATGAVTIFNKTSSSKAFPSGTTLIGPDNLAFTLDEDTTVASRSSEEDSEGVITITPGKATGNVSAKSIGPEGNLSADTKLTFRQFSEDDFYAKTDSGLSGGSAREVKAVSEADRQDLLSKLSQELLSQAQDNINQQFNGEKSLVKRQDQEDLLDASFSHDVDEETDSLTLEGEFSYTALAFRSTDLTLLLQEAVKEKVPENFQVSPESKFDLKPASLNSDGSAIADVVYAAKLIPKLDFSEMKNQLAGRSTQEVQDYLASLPNFVKADIALSPKLPGKSKTLPRAKKNIIIKLELQE</sequence>
<dbReference type="EMBL" id="LCNT01000001">
    <property type="protein sequence ID" value="KKU61877.1"/>
    <property type="molecule type" value="Genomic_DNA"/>
</dbReference>
<comment type="caution">
    <text evidence="2">The sequence shown here is derived from an EMBL/GenBank/DDBJ whole genome shotgun (WGS) entry which is preliminary data.</text>
</comment>
<dbReference type="Proteomes" id="UP000033860">
    <property type="component" value="Unassembled WGS sequence"/>
</dbReference>
<keyword evidence="1" id="KW-1133">Transmembrane helix</keyword>
<keyword evidence="1" id="KW-0812">Transmembrane</keyword>
<organism evidence="2 3">
    <name type="scientific">Candidatus Beckwithbacteria bacterium GW2011_GWB1_47_15</name>
    <dbReference type="NCBI Taxonomy" id="1618371"/>
    <lineage>
        <taxon>Bacteria</taxon>
        <taxon>Candidatus Beckwithiibacteriota</taxon>
    </lineage>
</organism>
<dbReference type="AlphaFoldDB" id="A0A0G1RXM8"/>
<gene>
    <name evidence="2" type="ORF">UX85_C0001G0091</name>
</gene>
<evidence type="ECO:0000313" key="2">
    <source>
        <dbReference type="EMBL" id="KKU61877.1"/>
    </source>
</evidence>
<name>A0A0G1RXM8_9BACT</name>
<evidence type="ECO:0000313" key="3">
    <source>
        <dbReference type="Proteomes" id="UP000033860"/>
    </source>
</evidence>
<evidence type="ECO:0008006" key="4">
    <source>
        <dbReference type="Google" id="ProtNLM"/>
    </source>
</evidence>
<protein>
    <recommendedName>
        <fullName evidence="4">Baseplate protein J-like domain-containing protein</fullName>
    </recommendedName>
</protein>